<evidence type="ECO:0000256" key="5">
    <source>
        <dbReference type="ARBA" id="ARBA00022946"/>
    </source>
</evidence>
<name>A0A182F3S2_ANOAL</name>
<dbReference type="STRING" id="7167.A0A182F3S2"/>
<evidence type="ECO:0000256" key="2">
    <source>
        <dbReference type="ARBA" id="ARBA00008135"/>
    </source>
</evidence>
<evidence type="ECO:0000256" key="1">
    <source>
        <dbReference type="ARBA" id="ARBA00004434"/>
    </source>
</evidence>
<dbReference type="AlphaFoldDB" id="A0A182F3S2"/>
<sequence length="224" mass="25494">SIRLSTVPVRKGTSTLSSGPRRRTSQTVLAPLEFFCILSVREFTEDTMANVNLASVVLRNALRTKVGTRQAHDLVAEKIGKREVVGHGWNGMPVYADRVDYPMPAIRFKEPTRDILALREKEKGDWKKLSVQEKKALYRASFCQTFSEMKYPTGEWKACLGAALIVTSMSLAGMLMLKAFVYEPIPETFDEEHQKAQLKRMLDLNINPIHGVSSKWDYENNKWK</sequence>
<dbReference type="Pfam" id="PF02936">
    <property type="entry name" value="COX4"/>
    <property type="match status" value="1"/>
</dbReference>
<dbReference type="GO" id="GO:0005743">
    <property type="term" value="C:mitochondrial inner membrane"/>
    <property type="evidence" value="ECO:0007669"/>
    <property type="project" value="UniProtKB-SubCell"/>
</dbReference>
<comment type="subunit">
    <text evidence="10">Component of the cytochrome c oxidase (complex IV, CIV), a multisubunit enzyme composed of 14 subunits.</text>
</comment>
<dbReference type="PANTHER" id="PTHR10707:SF10">
    <property type="entry name" value="CYTOCHROME C OXIDASE SUBUNIT 4"/>
    <property type="match status" value="1"/>
</dbReference>
<evidence type="ECO:0000313" key="12">
    <source>
        <dbReference type="Proteomes" id="UP000069272"/>
    </source>
</evidence>
<accession>A0A182F3S2</accession>
<keyword evidence="4 10" id="KW-0999">Mitochondrion inner membrane</keyword>
<keyword evidence="7" id="KW-0560">Oxidoreductase</keyword>
<reference evidence="11" key="2">
    <citation type="submission" date="2022-08" db="UniProtKB">
        <authorList>
            <consortium name="EnsemblMetazoa"/>
        </authorList>
    </citation>
    <scope>IDENTIFICATION</scope>
    <source>
        <strain evidence="11">STECLA/ALBI9_A</strain>
    </source>
</reference>
<evidence type="ECO:0000256" key="4">
    <source>
        <dbReference type="ARBA" id="ARBA00022792"/>
    </source>
</evidence>
<dbReference type="PRINTS" id="PR01873">
    <property type="entry name" value="CYTCOXIDASE4"/>
</dbReference>
<evidence type="ECO:0000313" key="11">
    <source>
        <dbReference type="EnsemblMetazoa" id="AALB001112-PA"/>
    </source>
</evidence>
<dbReference type="GO" id="GO:0016491">
    <property type="term" value="F:oxidoreductase activity"/>
    <property type="evidence" value="ECO:0007669"/>
    <property type="project" value="UniProtKB-KW"/>
</dbReference>
<proteinExistence type="inferred from homology"/>
<dbReference type="VEuPathDB" id="VectorBase:AALB001112"/>
<dbReference type="FunFam" id="1.10.442.10:FF:000001">
    <property type="entry name" value="Cytochrome c oxidase subunit 4 isoform 1"/>
    <property type="match status" value="1"/>
</dbReference>
<organism evidence="11 12">
    <name type="scientific">Anopheles albimanus</name>
    <name type="common">New world malaria mosquito</name>
    <dbReference type="NCBI Taxonomy" id="7167"/>
    <lineage>
        <taxon>Eukaryota</taxon>
        <taxon>Metazoa</taxon>
        <taxon>Ecdysozoa</taxon>
        <taxon>Arthropoda</taxon>
        <taxon>Hexapoda</taxon>
        <taxon>Insecta</taxon>
        <taxon>Pterygota</taxon>
        <taxon>Neoptera</taxon>
        <taxon>Endopterygota</taxon>
        <taxon>Diptera</taxon>
        <taxon>Nematocera</taxon>
        <taxon>Culicoidea</taxon>
        <taxon>Culicidae</taxon>
        <taxon>Anophelinae</taxon>
        <taxon>Anopheles</taxon>
    </lineage>
</organism>
<dbReference type="CDD" id="cd00922">
    <property type="entry name" value="Cyt_c_Oxidase_IV"/>
    <property type="match status" value="1"/>
</dbReference>
<dbReference type="InterPro" id="IPR036639">
    <property type="entry name" value="Cyt_c_oxidase_su4_sf"/>
</dbReference>
<evidence type="ECO:0000256" key="7">
    <source>
        <dbReference type="ARBA" id="ARBA00023002"/>
    </source>
</evidence>
<evidence type="ECO:0000256" key="8">
    <source>
        <dbReference type="ARBA" id="ARBA00023128"/>
    </source>
</evidence>
<comment type="subcellular location">
    <subcellularLocation>
        <location evidence="1 10">Mitochondrion inner membrane</location>
        <topology evidence="1 10">Single-pass membrane protein</topology>
    </subcellularLocation>
</comment>
<keyword evidence="8 10" id="KW-0496">Mitochondrion</keyword>
<dbReference type="SMR" id="A0A182F3S2"/>
<dbReference type="Proteomes" id="UP000069272">
    <property type="component" value="Chromosome 2L"/>
</dbReference>
<reference evidence="11 12" key="1">
    <citation type="journal article" date="2017" name="G3 (Bethesda)">
        <title>The Physical Genome Mapping of Anopheles albimanus Corrected Scaffold Misassemblies and Identified Interarm Rearrangements in Genus Anopheles.</title>
        <authorList>
            <person name="Artemov G.N."/>
            <person name="Peery A.N."/>
            <person name="Jiang X."/>
            <person name="Tu Z."/>
            <person name="Stegniy V.N."/>
            <person name="Sharakhova M.V."/>
            <person name="Sharakhov I.V."/>
        </authorList>
    </citation>
    <scope>NUCLEOTIDE SEQUENCE [LARGE SCALE GENOMIC DNA]</scope>
    <source>
        <strain evidence="11 12">ALBI9_A</strain>
    </source>
</reference>
<evidence type="ECO:0000256" key="6">
    <source>
        <dbReference type="ARBA" id="ARBA00022989"/>
    </source>
</evidence>
<dbReference type="Gene3D" id="1.10.442.10">
    <property type="entry name" value="Cytochrome c oxidase subunit IV"/>
    <property type="match status" value="1"/>
</dbReference>
<dbReference type="VEuPathDB" id="VectorBase:AALB20_036900"/>
<keyword evidence="6" id="KW-1133">Transmembrane helix</keyword>
<keyword evidence="5" id="KW-0809">Transit peptide</keyword>
<keyword evidence="9" id="KW-0472">Membrane</keyword>
<dbReference type="PANTHER" id="PTHR10707">
    <property type="entry name" value="CYTOCHROME C OXIDASE SUBUNIT IV"/>
    <property type="match status" value="1"/>
</dbReference>
<dbReference type="GO" id="GO:0045277">
    <property type="term" value="C:respiratory chain complex IV"/>
    <property type="evidence" value="ECO:0007669"/>
    <property type="project" value="InterPro"/>
</dbReference>
<keyword evidence="3" id="KW-0812">Transmembrane</keyword>
<dbReference type="GO" id="GO:0006123">
    <property type="term" value="P:mitochondrial electron transport, cytochrome c to oxygen"/>
    <property type="evidence" value="ECO:0007669"/>
    <property type="project" value="InterPro"/>
</dbReference>
<dbReference type="EnsemblMetazoa" id="AALB001112-RA">
    <property type="protein sequence ID" value="AALB001112-PA"/>
    <property type="gene ID" value="AALB001112"/>
</dbReference>
<comment type="pathway">
    <text evidence="10">Energy metabolism; oxidative phosphorylation.</text>
</comment>
<dbReference type="InterPro" id="IPR013288">
    <property type="entry name" value="Cyt_c_oxidase_su4"/>
</dbReference>
<evidence type="ECO:0000256" key="9">
    <source>
        <dbReference type="ARBA" id="ARBA00023136"/>
    </source>
</evidence>
<keyword evidence="12" id="KW-1185">Reference proteome</keyword>
<evidence type="ECO:0000256" key="3">
    <source>
        <dbReference type="ARBA" id="ARBA00022692"/>
    </source>
</evidence>
<dbReference type="InterPro" id="IPR004203">
    <property type="entry name" value="Cyt_c_oxidase_su4_fam"/>
</dbReference>
<comment type="similarity">
    <text evidence="2 10">Belongs to the cytochrome c oxidase IV family.</text>
</comment>
<evidence type="ECO:0000256" key="10">
    <source>
        <dbReference type="RuleBase" id="RU367145"/>
    </source>
</evidence>
<dbReference type="SUPFAM" id="SSF81406">
    <property type="entry name" value="Mitochondrial cytochrome c oxidase subunit IV"/>
    <property type="match status" value="1"/>
</dbReference>
<comment type="function">
    <text evidence="10">Component of the cytochrome c oxidase, the last enzyme in the mitochondrial electron transport chain which drives oxidative phosphorylation.</text>
</comment>
<protein>
    <recommendedName>
        <fullName evidence="10">Cytochrome c oxidase subunit 4</fullName>
    </recommendedName>
</protein>